<protein>
    <recommendedName>
        <fullName evidence="4">NADP-dependent oxidoreductase domain-containing protein</fullName>
    </recommendedName>
</protein>
<dbReference type="InterPro" id="IPR036812">
    <property type="entry name" value="NAD(P)_OxRdtase_dom_sf"/>
</dbReference>
<dbReference type="Gene3D" id="3.20.20.100">
    <property type="entry name" value="NADP-dependent oxidoreductase domain"/>
    <property type="match status" value="1"/>
</dbReference>
<dbReference type="EMBL" id="CAACVS010000236">
    <property type="protein sequence ID" value="VEU39771.1"/>
    <property type="molecule type" value="Genomic_DNA"/>
</dbReference>
<dbReference type="SUPFAM" id="SSF51430">
    <property type="entry name" value="NAD(P)-linked oxidoreductase"/>
    <property type="match status" value="1"/>
</dbReference>
<dbReference type="OrthoDB" id="2310150at2759"/>
<sequence length="407" mass="44942">MDSFLLLLIAGLLGSTSVVEGFDTLFGANLNAKSPLVGRVSAGPLEISSMGCGTWSWGNRFLFDYDPSQDEEIYEAYREVRNAGVTLFDTADSYGTLDLNGRAEILLGEFERRYLDELGISSDGDESGQDTPSSWWEFGSKPPASKNKNYRPQQVATKLAPYPWRVTRNNIVRSAEGSVRRLEQPKLSIAQLHWSTANYQPFQERALRDGICDVYDKGLCDAVGVSNYGPKQLISVAEKFREREVPLAIAQVQYSLMTYDANGSTGKTKMTGKDMNEACDEVGCRLISYSPLCLGLLTGKYTLKETNRLPKSKARQQLFRELLPGAQGLLDTLEVVAQDYGKSQSQVAINWCMAKGTVPIPGGRTLQQARENLGATGWSLRPDAVEELEIAASKVTKPMVQNVFQTE</sequence>
<keyword evidence="6" id="KW-1185">Reference proteome</keyword>
<dbReference type="AlphaFoldDB" id="A0A448ZCM0"/>
<reference evidence="5 6" key="1">
    <citation type="submission" date="2019-01" db="EMBL/GenBank/DDBJ databases">
        <authorList>
            <person name="Ferrante I. M."/>
        </authorList>
    </citation>
    <scope>NUCLEOTIDE SEQUENCE [LARGE SCALE GENOMIC DNA]</scope>
    <source>
        <strain evidence="5 6">B856</strain>
    </source>
</reference>
<proteinExistence type="predicted"/>
<feature type="region of interest" description="Disordered" evidence="2">
    <location>
        <begin position="121"/>
        <end position="152"/>
    </location>
</feature>
<dbReference type="Proteomes" id="UP000291116">
    <property type="component" value="Unassembled WGS sequence"/>
</dbReference>
<keyword evidence="1" id="KW-0560">Oxidoreductase</keyword>
<dbReference type="GO" id="GO:0005737">
    <property type="term" value="C:cytoplasm"/>
    <property type="evidence" value="ECO:0007669"/>
    <property type="project" value="TreeGrafter"/>
</dbReference>
<dbReference type="InterPro" id="IPR050791">
    <property type="entry name" value="Aldo-Keto_reductase"/>
</dbReference>
<keyword evidence="3" id="KW-0732">Signal</keyword>
<dbReference type="PANTHER" id="PTHR43625">
    <property type="entry name" value="AFLATOXIN B1 ALDEHYDE REDUCTASE"/>
    <property type="match status" value="1"/>
</dbReference>
<accession>A0A448ZCM0</accession>
<gene>
    <name evidence="5" type="ORF">PSNMU_V1.4_AUG-EV-PASAV3_0066470</name>
</gene>
<feature type="chain" id="PRO_5019279990" description="NADP-dependent oxidoreductase domain-containing protein" evidence="3">
    <location>
        <begin position="22"/>
        <end position="407"/>
    </location>
</feature>
<feature type="signal peptide" evidence="3">
    <location>
        <begin position="1"/>
        <end position="21"/>
    </location>
</feature>
<organism evidence="5 6">
    <name type="scientific">Pseudo-nitzschia multistriata</name>
    <dbReference type="NCBI Taxonomy" id="183589"/>
    <lineage>
        <taxon>Eukaryota</taxon>
        <taxon>Sar</taxon>
        <taxon>Stramenopiles</taxon>
        <taxon>Ochrophyta</taxon>
        <taxon>Bacillariophyta</taxon>
        <taxon>Bacillariophyceae</taxon>
        <taxon>Bacillariophycidae</taxon>
        <taxon>Bacillariales</taxon>
        <taxon>Bacillariaceae</taxon>
        <taxon>Pseudo-nitzschia</taxon>
    </lineage>
</organism>
<evidence type="ECO:0000256" key="2">
    <source>
        <dbReference type="SAM" id="MobiDB-lite"/>
    </source>
</evidence>
<evidence type="ECO:0000256" key="1">
    <source>
        <dbReference type="ARBA" id="ARBA00023002"/>
    </source>
</evidence>
<evidence type="ECO:0000256" key="3">
    <source>
        <dbReference type="SAM" id="SignalP"/>
    </source>
</evidence>
<dbReference type="GO" id="GO:0016491">
    <property type="term" value="F:oxidoreductase activity"/>
    <property type="evidence" value="ECO:0007669"/>
    <property type="project" value="UniProtKB-KW"/>
</dbReference>
<dbReference type="InterPro" id="IPR023210">
    <property type="entry name" value="NADP_OxRdtase_dom"/>
</dbReference>
<dbReference type="PANTHER" id="PTHR43625:SF5">
    <property type="entry name" value="PYRIDOXAL REDUCTASE, CHLOROPLASTIC"/>
    <property type="match status" value="1"/>
</dbReference>
<feature type="domain" description="NADP-dependent oxidoreductase" evidence="4">
    <location>
        <begin position="50"/>
        <end position="389"/>
    </location>
</feature>
<evidence type="ECO:0000259" key="4">
    <source>
        <dbReference type="Pfam" id="PF00248"/>
    </source>
</evidence>
<evidence type="ECO:0000313" key="5">
    <source>
        <dbReference type="EMBL" id="VEU39771.1"/>
    </source>
</evidence>
<name>A0A448ZCM0_9STRA</name>
<dbReference type="Pfam" id="PF00248">
    <property type="entry name" value="Aldo_ket_red"/>
    <property type="match status" value="1"/>
</dbReference>
<evidence type="ECO:0000313" key="6">
    <source>
        <dbReference type="Proteomes" id="UP000291116"/>
    </source>
</evidence>
<dbReference type="CDD" id="cd19093">
    <property type="entry name" value="AKR_AtPLR-like"/>
    <property type="match status" value="1"/>
</dbReference>